<organism evidence="1 2">
    <name type="scientific">Pistacia integerrima</name>
    <dbReference type="NCBI Taxonomy" id="434235"/>
    <lineage>
        <taxon>Eukaryota</taxon>
        <taxon>Viridiplantae</taxon>
        <taxon>Streptophyta</taxon>
        <taxon>Embryophyta</taxon>
        <taxon>Tracheophyta</taxon>
        <taxon>Spermatophyta</taxon>
        <taxon>Magnoliopsida</taxon>
        <taxon>eudicotyledons</taxon>
        <taxon>Gunneridae</taxon>
        <taxon>Pentapetalae</taxon>
        <taxon>rosids</taxon>
        <taxon>malvids</taxon>
        <taxon>Sapindales</taxon>
        <taxon>Anacardiaceae</taxon>
        <taxon>Pistacia</taxon>
    </lineage>
</organism>
<gene>
    <name evidence="1" type="ORF">Pint_24458</name>
</gene>
<accession>A0ACC0YC86</accession>
<dbReference type="EMBL" id="CM047742">
    <property type="protein sequence ID" value="KAJ0034724.1"/>
    <property type="molecule type" value="Genomic_DNA"/>
</dbReference>
<proteinExistence type="predicted"/>
<name>A0ACC0YC86_9ROSI</name>
<reference evidence="2" key="1">
    <citation type="journal article" date="2023" name="G3 (Bethesda)">
        <title>Genome assembly and association tests identify interacting loci associated with vigor, precocity, and sex in interspecific pistachio rootstocks.</title>
        <authorList>
            <person name="Palmer W."/>
            <person name="Jacygrad E."/>
            <person name="Sagayaradj S."/>
            <person name="Cavanaugh K."/>
            <person name="Han R."/>
            <person name="Bertier L."/>
            <person name="Beede B."/>
            <person name="Kafkas S."/>
            <person name="Golino D."/>
            <person name="Preece J."/>
            <person name="Michelmore R."/>
        </authorList>
    </citation>
    <scope>NUCLEOTIDE SEQUENCE [LARGE SCALE GENOMIC DNA]</scope>
</reference>
<sequence length="119" mass="13465">MLAATTISIVVAVLLLHLPTSANDNFKLSKIGSHFNNYNRLAEVGREGFALLEELEIIPPSKKFGSRHAPQAHDFHRYPQHQYEPMIDSNQAAQLYGGKVVLDHRLRKQIPNSGYFLQK</sequence>
<protein>
    <submittedName>
        <fullName evidence="1">Uncharacterized protein</fullName>
    </submittedName>
</protein>
<dbReference type="Proteomes" id="UP001163603">
    <property type="component" value="Chromosome 7"/>
</dbReference>
<comment type="caution">
    <text evidence="1">The sequence shown here is derived from an EMBL/GenBank/DDBJ whole genome shotgun (WGS) entry which is preliminary data.</text>
</comment>
<keyword evidence="2" id="KW-1185">Reference proteome</keyword>
<evidence type="ECO:0000313" key="1">
    <source>
        <dbReference type="EMBL" id="KAJ0034724.1"/>
    </source>
</evidence>
<evidence type="ECO:0000313" key="2">
    <source>
        <dbReference type="Proteomes" id="UP001163603"/>
    </source>
</evidence>